<keyword evidence="6" id="KW-0805">Transcription regulation</keyword>
<keyword evidence="8" id="KW-0804">Transcription</keyword>
<name>A0A0N9NL51_PECCA</name>
<evidence type="ECO:0000256" key="2">
    <source>
        <dbReference type="ARBA" id="ARBA00008859"/>
    </source>
</evidence>
<dbReference type="Gene3D" id="1.10.287.2320">
    <property type="match status" value="1"/>
</dbReference>
<protein>
    <recommendedName>
        <fullName evidence="3">Relaxosome protein TraM</fullName>
    </recommendedName>
</protein>
<keyword evidence="4" id="KW-0963">Cytoplasm</keyword>
<dbReference type="InterPro" id="IPR010992">
    <property type="entry name" value="IHF-like_DNA-bd_dom_sf"/>
</dbReference>
<keyword evidence="5" id="KW-0184">Conjugation</keyword>
<evidence type="ECO:0000256" key="6">
    <source>
        <dbReference type="ARBA" id="ARBA00023015"/>
    </source>
</evidence>
<dbReference type="SUPFAM" id="SSF47729">
    <property type="entry name" value="IHF-like DNA-binding proteins"/>
    <property type="match status" value="1"/>
</dbReference>
<dbReference type="InterPro" id="IPR042073">
    <property type="entry name" value="TraM_DNA-bd"/>
</dbReference>
<dbReference type="GO" id="GO:0005737">
    <property type="term" value="C:cytoplasm"/>
    <property type="evidence" value="ECO:0007669"/>
    <property type="project" value="UniProtKB-SubCell"/>
</dbReference>
<dbReference type="SUPFAM" id="SSF140581">
    <property type="entry name" value="TraM-like"/>
    <property type="match status" value="1"/>
</dbReference>
<accession>A0A0N9NL51</accession>
<evidence type="ECO:0000256" key="7">
    <source>
        <dbReference type="ARBA" id="ARBA00023125"/>
    </source>
</evidence>
<evidence type="ECO:0000256" key="3">
    <source>
        <dbReference type="ARBA" id="ARBA00020534"/>
    </source>
</evidence>
<dbReference type="InterPro" id="IPR007925">
    <property type="entry name" value="TRelaxosome_TraM"/>
</dbReference>
<dbReference type="AlphaFoldDB" id="A0A0N9NL51"/>
<keyword evidence="7" id="KW-0238">DNA-binding</keyword>
<comment type="subcellular location">
    <subcellularLocation>
        <location evidence="1">Cytoplasm</location>
    </subcellularLocation>
</comment>
<geneLocation type="plasmid" evidence="9">
    <name>Drgb2</name>
</geneLocation>
<evidence type="ECO:0000256" key="1">
    <source>
        <dbReference type="ARBA" id="ARBA00004496"/>
    </source>
</evidence>
<dbReference type="Pfam" id="PF05261">
    <property type="entry name" value="Tra_M"/>
    <property type="match status" value="1"/>
</dbReference>
<evidence type="ECO:0000256" key="4">
    <source>
        <dbReference type="ARBA" id="ARBA00022490"/>
    </source>
</evidence>
<reference evidence="9" key="2">
    <citation type="submission" date="2015-07" db="EMBL/GenBank/DDBJ databases">
        <authorList>
            <person name="Welte C."/>
            <person name="de Graaf R."/>
            <person name="van den Bosch T.J.M."/>
            <person name="Op den Camp H."/>
            <person name="van Dam N."/>
            <person name="Jetten M."/>
        </authorList>
    </citation>
    <scope>NUCLEOTIDE SEQUENCE</scope>
    <source>
        <plasmid evidence="9">Drgb2</plasmid>
    </source>
</reference>
<keyword evidence="9" id="KW-0614">Plasmid</keyword>
<dbReference type="RefSeq" id="WP_109912977.1">
    <property type="nucleotide sequence ID" value="NZ_KT351733.1"/>
</dbReference>
<organism evidence="9">
    <name type="scientific">Pectobacterium carotovorum</name>
    <name type="common">Erwinia carotovora</name>
    <dbReference type="NCBI Taxonomy" id="554"/>
    <lineage>
        <taxon>Bacteria</taxon>
        <taxon>Pseudomonadati</taxon>
        <taxon>Pseudomonadota</taxon>
        <taxon>Gammaproteobacteria</taxon>
        <taxon>Enterobacterales</taxon>
        <taxon>Pectobacteriaceae</taxon>
        <taxon>Pectobacterium</taxon>
    </lineage>
</organism>
<comment type="similarity">
    <text evidence="2">Belongs to the relaxosome TraM family.</text>
</comment>
<dbReference type="EMBL" id="KT351733">
    <property type="protein sequence ID" value="ALG88501.1"/>
    <property type="molecule type" value="Genomic_DNA"/>
</dbReference>
<dbReference type="CDD" id="cd14804">
    <property type="entry name" value="Tra_M"/>
    <property type="match status" value="1"/>
</dbReference>
<evidence type="ECO:0000256" key="5">
    <source>
        <dbReference type="ARBA" id="ARBA00022971"/>
    </source>
</evidence>
<reference evidence="9" key="1">
    <citation type="journal article" date="2015" name="Environ. Microbiol.">
        <title>Plasmids from the gut microbiome of cabbage root fly larvae encode SaxA that catalyses the conversion of the plant toxin 2-phenylethyl isothiocyanate.</title>
        <authorList>
            <person name="Welte C.U."/>
            <person name="de Graaf R.M."/>
            <person name="van den Bosch T.J."/>
            <person name="Op den Camp H.J."/>
            <person name="van Dam N.M."/>
            <person name="Jetten M.S."/>
        </authorList>
    </citation>
    <scope>NUCLEOTIDE SEQUENCE</scope>
    <source>
        <plasmid evidence="9">Drgb2</plasmid>
    </source>
</reference>
<dbReference type="Gene3D" id="1.10.10.450">
    <property type="entry name" value="TraM protein, DNA-binding"/>
    <property type="match status" value="1"/>
</dbReference>
<evidence type="ECO:0000256" key="8">
    <source>
        <dbReference type="ARBA" id="ARBA00023163"/>
    </source>
</evidence>
<sequence>MARQNVYMSQKVYDAIRMIVDERRADGASHADANMSSVCSEMLDIGVRVTMNLKKKSDETNDNGMTWEELYKKQMLEDSAKTRQCIQMIFQMLFNINEIKEDSRYDFREGIAEMKKETEKLVEQFFDINDK</sequence>
<evidence type="ECO:0000313" key="9">
    <source>
        <dbReference type="EMBL" id="ALG88501.1"/>
    </source>
</evidence>
<proteinExistence type="inferred from homology"/>
<dbReference type="GO" id="GO:0003677">
    <property type="term" value="F:DNA binding"/>
    <property type="evidence" value="ECO:0007669"/>
    <property type="project" value="UniProtKB-KW"/>
</dbReference>